<dbReference type="Gene3D" id="1.10.340.30">
    <property type="entry name" value="Hypothetical protein, domain 2"/>
    <property type="match status" value="1"/>
</dbReference>
<evidence type="ECO:0008006" key="5">
    <source>
        <dbReference type="Google" id="ProtNLM"/>
    </source>
</evidence>
<dbReference type="InterPro" id="IPR011257">
    <property type="entry name" value="DNA_glycosylase"/>
</dbReference>
<dbReference type="GO" id="GO:0003824">
    <property type="term" value="F:catalytic activity"/>
    <property type="evidence" value="ECO:0007669"/>
    <property type="project" value="InterPro"/>
</dbReference>
<evidence type="ECO:0000313" key="4">
    <source>
        <dbReference type="Proteomes" id="UP000243081"/>
    </source>
</evidence>
<dbReference type="OrthoDB" id="10265068at2759"/>
<dbReference type="EMBL" id="LUKN01003649">
    <property type="protein sequence ID" value="OAQ97150.1"/>
    <property type="molecule type" value="Genomic_DNA"/>
</dbReference>
<gene>
    <name evidence="3" type="ORF">LLEC1_00751</name>
</gene>
<dbReference type="AlphaFoldDB" id="A0A179I6D3"/>
<evidence type="ECO:0000256" key="2">
    <source>
        <dbReference type="ARBA" id="ARBA00023242"/>
    </source>
</evidence>
<dbReference type="InterPro" id="IPR045138">
    <property type="entry name" value="MeCP2/MBD4"/>
</dbReference>
<name>A0A179I6D3_CORDF</name>
<dbReference type="PANTHER" id="PTHR15074">
    <property type="entry name" value="METHYL-CPG-BINDING PROTEIN"/>
    <property type="match status" value="1"/>
</dbReference>
<proteinExistence type="predicted"/>
<dbReference type="PANTHER" id="PTHR15074:SF0">
    <property type="entry name" value="METHYL-CPG-BINDING DOMAIN PROTEIN 4-LIKE PROTEIN"/>
    <property type="match status" value="1"/>
</dbReference>
<protein>
    <recommendedName>
        <fullName evidence="5">HhH-GPD domain-containing protein</fullName>
    </recommendedName>
</protein>
<keyword evidence="4" id="KW-1185">Reference proteome</keyword>
<dbReference type="SUPFAM" id="SSF48150">
    <property type="entry name" value="DNA-glycosylase"/>
    <property type="match status" value="1"/>
</dbReference>
<organism evidence="3 4">
    <name type="scientific">Cordyceps confragosa</name>
    <name type="common">Lecanicillium lecanii</name>
    <dbReference type="NCBI Taxonomy" id="2714763"/>
    <lineage>
        <taxon>Eukaryota</taxon>
        <taxon>Fungi</taxon>
        <taxon>Dikarya</taxon>
        <taxon>Ascomycota</taxon>
        <taxon>Pezizomycotina</taxon>
        <taxon>Sordariomycetes</taxon>
        <taxon>Hypocreomycetidae</taxon>
        <taxon>Hypocreales</taxon>
        <taxon>Cordycipitaceae</taxon>
        <taxon>Akanthomyces</taxon>
    </lineage>
</organism>
<dbReference type="Proteomes" id="UP000243081">
    <property type="component" value="Unassembled WGS sequence"/>
</dbReference>
<reference evidence="3 4" key="1">
    <citation type="submission" date="2016-03" db="EMBL/GenBank/DDBJ databases">
        <title>Fine-scale spatial genetic structure of a fungal parasite of coffee scale insects.</title>
        <authorList>
            <person name="Jackson D."/>
            <person name="Zemenick K.A."/>
            <person name="Malloure B."/>
            <person name="Quandt C.A."/>
            <person name="James T.Y."/>
        </authorList>
    </citation>
    <scope>NUCLEOTIDE SEQUENCE [LARGE SCALE GENOMIC DNA]</scope>
    <source>
        <strain evidence="3 4">UM487</strain>
    </source>
</reference>
<dbReference type="GO" id="GO:0003677">
    <property type="term" value="F:DNA binding"/>
    <property type="evidence" value="ECO:0007669"/>
    <property type="project" value="InterPro"/>
</dbReference>
<dbReference type="OMA" id="EGWEWNP"/>
<comment type="caution">
    <text evidence="3">The sequence shown here is derived from an EMBL/GenBank/DDBJ whole genome shotgun (WGS) entry which is preliminary data.</text>
</comment>
<accession>A0A179I6D3</accession>
<dbReference type="GO" id="GO:0005634">
    <property type="term" value="C:nucleus"/>
    <property type="evidence" value="ECO:0007669"/>
    <property type="project" value="UniProtKB-SubCell"/>
</dbReference>
<evidence type="ECO:0000256" key="1">
    <source>
        <dbReference type="ARBA" id="ARBA00004123"/>
    </source>
</evidence>
<comment type="subcellular location">
    <subcellularLocation>
        <location evidence="1">Nucleus</location>
    </subcellularLocation>
</comment>
<keyword evidence="2" id="KW-0539">Nucleus</keyword>
<dbReference type="GO" id="GO:0006281">
    <property type="term" value="P:DNA repair"/>
    <property type="evidence" value="ECO:0007669"/>
    <property type="project" value="InterPro"/>
</dbReference>
<evidence type="ECO:0000313" key="3">
    <source>
        <dbReference type="EMBL" id="OAQ97150.1"/>
    </source>
</evidence>
<sequence length="454" mass="51012">MAPRFGDQILQVFDVPPDAYEFLISILENRTASPDDLKLIFDESLAAGAETWYHELHHALQRSSSTRSPSAAECGNSSEEPWAATDRLIETAKSLAREAASGLLLGPWAVERQRGDKIAKVSKRTADAASSYYWCQGGDGDDVFTPTKRFRMAASPSAFISRLNIPAPGLQPSCFSPEEHGDVQLSSVHNNVGTSPYFATPTRTPRPLVTRPSPGTVSCIPFPPLSSGLFGIIQEQVAHEPFWLLIVVTFLIKTKGEHAIPTFLRVKARFPAPCDIANPDNALEILEMIKHLGLCQNRLGFMQKYAQYFMFDPPRPGVCYPVRRYEMREVGHSLESQTDAYAKDVTGGWEIGHMTQGHYAIDSWRIFCRDVLLGKAKDWNGKGAKGEFQPEWMRVLPADKELRACLRWMWMREGWEWDPATGERTVLREEMRQAVEEGRVEYDIHGGLQIVDKQ</sequence>